<feature type="transmembrane region" description="Helical" evidence="10">
    <location>
        <begin position="12"/>
        <end position="34"/>
    </location>
</feature>
<evidence type="ECO:0000256" key="1">
    <source>
        <dbReference type="ARBA" id="ARBA00004429"/>
    </source>
</evidence>
<dbReference type="GO" id="GO:0005886">
    <property type="term" value="C:plasma membrane"/>
    <property type="evidence" value="ECO:0007669"/>
    <property type="project" value="UniProtKB-SubCell"/>
</dbReference>
<name>A0A5S9NPZ8_9GAMM</name>
<dbReference type="InterPro" id="IPR050222">
    <property type="entry name" value="MATE_MdtK"/>
</dbReference>
<keyword evidence="3" id="KW-0050">Antiport</keyword>
<feature type="transmembrane region" description="Helical" evidence="10">
    <location>
        <begin position="95"/>
        <end position="117"/>
    </location>
</feature>
<dbReference type="NCBIfam" id="TIGR00797">
    <property type="entry name" value="matE"/>
    <property type="match status" value="1"/>
</dbReference>
<evidence type="ECO:0000313" key="11">
    <source>
        <dbReference type="EMBL" id="CAA0092405.1"/>
    </source>
</evidence>
<dbReference type="PANTHER" id="PTHR43298:SF2">
    <property type="entry name" value="FMN_FAD EXPORTER YEEO-RELATED"/>
    <property type="match status" value="1"/>
</dbReference>
<keyword evidence="7" id="KW-0406">Ion transport</keyword>
<evidence type="ECO:0000256" key="10">
    <source>
        <dbReference type="SAM" id="Phobius"/>
    </source>
</evidence>
<gene>
    <name evidence="11" type="primary">mepA_5</name>
    <name evidence="11" type="ORF">OPDIPICF_03808</name>
</gene>
<feature type="transmembrane region" description="Helical" evidence="10">
    <location>
        <begin position="284"/>
        <end position="301"/>
    </location>
</feature>
<feature type="transmembrane region" description="Helical" evidence="10">
    <location>
        <begin position="246"/>
        <end position="264"/>
    </location>
</feature>
<evidence type="ECO:0000256" key="9">
    <source>
        <dbReference type="ARBA" id="ARBA00031636"/>
    </source>
</evidence>
<keyword evidence="5 10" id="KW-0812">Transmembrane</keyword>
<evidence type="ECO:0000256" key="7">
    <source>
        <dbReference type="ARBA" id="ARBA00023065"/>
    </source>
</evidence>
<evidence type="ECO:0000256" key="6">
    <source>
        <dbReference type="ARBA" id="ARBA00022989"/>
    </source>
</evidence>
<dbReference type="Proteomes" id="UP000441399">
    <property type="component" value="Unassembled WGS sequence"/>
</dbReference>
<evidence type="ECO:0000313" key="12">
    <source>
        <dbReference type="Proteomes" id="UP000441399"/>
    </source>
</evidence>
<feature type="transmembrane region" description="Helical" evidence="10">
    <location>
        <begin position="391"/>
        <end position="410"/>
    </location>
</feature>
<sequence>MTNPLLEQPIKRSLIMMTAPAAFGMLMTFLFQLVDSYFIGKLGSVELAAVGFAFPAYFIIVSMFMGISAGVSSAVAKMLGEKKPKAAALVTSQSLVVFILLAVGLGTGGYSSIAPVFRLLGAPDTMLGLIDDYMQPIYLGMFALVGTLIGNAALMSKGLMVKSTAIMGIAGIINLVFDYVFIFGYGPIPAMALAGAAYATVLSWSVSLLLMLVVLHRENLLDVTVLAQWKSYYQPMREVMKLSTPAVAAQILNPVAIAVVTRLISQYGSDAVAAFGIATRIQSLGLTLVLALSVVITPLAAQHYGAKLHQRLDDISALAGRIVVYWSLGLYAILSFFASAITSIFTDDQTIIYISQQYFTWVGVSFTGFGLVMITTGFFNGVQQPGLSLRLTLVLYLVLTIPLAILGSMIDLKAVWLAITGSNLLSIIYAKYLMNRWRESQGIKPAQEIWRDYADNIRSLSKDFGTK</sequence>
<organism evidence="11 12">
    <name type="scientific">BD1-7 clade bacterium</name>
    <dbReference type="NCBI Taxonomy" id="2029982"/>
    <lineage>
        <taxon>Bacteria</taxon>
        <taxon>Pseudomonadati</taxon>
        <taxon>Pseudomonadota</taxon>
        <taxon>Gammaproteobacteria</taxon>
        <taxon>Cellvibrionales</taxon>
        <taxon>Spongiibacteraceae</taxon>
        <taxon>BD1-7 clade</taxon>
    </lineage>
</organism>
<feature type="transmembrane region" description="Helical" evidence="10">
    <location>
        <begin position="358"/>
        <end position="379"/>
    </location>
</feature>
<dbReference type="PANTHER" id="PTHR43298">
    <property type="entry name" value="MULTIDRUG RESISTANCE PROTEIN NORM-RELATED"/>
    <property type="match status" value="1"/>
</dbReference>
<dbReference type="OrthoDB" id="9806302at2"/>
<keyword evidence="2" id="KW-0813">Transport</keyword>
<dbReference type="InterPro" id="IPR002528">
    <property type="entry name" value="MATE_fam"/>
</dbReference>
<feature type="transmembrane region" description="Helical" evidence="10">
    <location>
        <begin position="416"/>
        <end position="434"/>
    </location>
</feature>
<keyword evidence="8 10" id="KW-0472">Membrane</keyword>
<dbReference type="PIRSF" id="PIRSF006603">
    <property type="entry name" value="DinF"/>
    <property type="match status" value="1"/>
</dbReference>
<feature type="transmembrane region" description="Helical" evidence="10">
    <location>
        <begin position="137"/>
        <end position="154"/>
    </location>
</feature>
<dbReference type="GO" id="GO:0006811">
    <property type="term" value="P:monoatomic ion transport"/>
    <property type="evidence" value="ECO:0007669"/>
    <property type="project" value="UniProtKB-KW"/>
</dbReference>
<dbReference type="Pfam" id="PF01554">
    <property type="entry name" value="MatE"/>
    <property type="match status" value="2"/>
</dbReference>
<evidence type="ECO:0000256" key="3">
    <source>
        <dbReference type="ARBA" id="ARBA00022449"/>
    </source>
</evidence>
<evidence type="ECO:0000256" key="5">
    <source>
        <dbReference type="ARBA" id="ARBA00022692"/>
    </source>
</evidence>
<reference evidence="11 12" key="1">
    <citation type="submission" date="2019-11" db="EMBL/GenBank/DDBJ databases">
        <authorList>
            <person name="Holert J."/>
        </authorList>
    </citation>
    <scope>NUCLEOTIDE SEQUENCE [LARGE SCALE GENOMIC DNA]</scope>
    <source>
        <strain evidence="11">SB11_3</strain>
    </source>
</reference>
<feature type="transmembrane region" description="Helical" evidence="10">
    <location>
        <begin position="166"/>
        <end position="185"/>
    </location>
</feature>
<evidence type="ECO:0000256" key="2">
    <source>
        <dbReference type="ARBA" id="ARBA00022448"/>
    </source>
</evidence>
<dbReference type="GO" id="GO:0015297">
    <property type="term" value="F:antiporter activity"/>
    <property type="evidence" value="ECO:0007669"/>
    <property type="project" value="UniProtKB-KW"/>
</dbReference>
<dbReference type="GO" id="GO:0042910">
    <property type="term" value="F:xenobiotic transmembrane transporter activity"/>
    <property type="evidence" value="ECO:0007669"/>
    <property type="project" value="InterPro"/>
</dbReference>
<protein>
    <recommendedName>
        <fullName evidence="9">Multidrug-efflux transporter</fullName>
    </recommendedName>
</protein>
<feature type="transmembrane region" description="Helical" evidence="10">
    <location>
        <begin position="54"/>
        <end position="75"/>
    </location>
</feature>
<keyword evidence="4" id="KW-1003">Cell membrane</keyword>
<proteinExistence type="predicted"/>
<evidence type="ECO:0000256" key="8">
    <source>
        <dbReference type="ARBA" id="ARBA00023136"/>
    </source>
</evidence>
<comment type="subcellular location">
    <subcellularLocation>
        <location evidence="1">Cell inner membrane</location>
        <topology evidence="1">Multi-pass membrane protein</topology>
    </subcellularLocation>
</comment>
<evidence type="ECO:0000256" key="4">
    <source>
        <dbReference type="ARBA" id="ARBA00022475"/>
    </source>
</evidence>
<feature type="transmembrane region" description="Helical" evidence="10">
    <location>
        <begin position="191"/>
        <end position="215"/>
    </location>
</feature>
<keyword evidence="6 10" id="KW-1133">Transmembrane helix</keyword>
<feature type="transmembrane region" description="Helical" evidence="10">
    <location>
        <begin position="322"/>
        <end position="346"/>
    </location>
</feature>
<dbReference type="AlphaFoldDB" id="A0A5S9NPZ8"/>
<accession>A0A5S9NPZ8</accession>
<dbReference type="InterPro" id="IPR048279">
    <property type="entry name" value="MdtK-like"/>
</dbReference>
<dbReference type="EMBL" id="CACSIO010000002">
    <property type="protein sequence ID" value="CAA0092405.1"/>
    <property type="molecule type" value="Genomic_DNA"/>
</dbReference>
<keyword evidence="12" id="KW-1185">Reference proteome</keyword>